<dbReference type="EMBL" id="JFKE01000007">
    <property type="protein sequence ID" value="KAJ54603.1"/>
    <property type="molecule type" value="Genomic_DNA"/>
</dbReference>
<feature type="transmembrane region" description="Helical" evidence="1">
    <location>
        <begin position="333"/>
        <end position="353"/>
    </location>
</feature>
<evidence type="ECO:0000313" key="2">
    <source>
        <dbReference type="EMBL" id="KAJ54603.1"/>
    </source>
</evidence>
<keyword evidence="1" id="KW-0472">Membrane</keyword>
<keyword evidence="3" id="KW-1185">Reference proteome</keyword>
<feature type="transmembrane region" description="Helical" evidence="1">
    <location>
        <begin position="192"/>
        <end position="219"/>
    </location>
</feature>
<feature type="transmembrane region" description="Helical" evidence="1">
    <location>
        <begin position="65"/>
        <end position="85"/>
    </location>
</feature>
<feature type="transmembrane region" description="Helical" evidence="1">
    <location>
        <begin position="231"/>
        <end position="253"/>
    </location>
</feature>
<name>A0A037ZG55_9RHOB</name>
<comment type="caution">
    <text evidence="2">The sequence shown here is derived from an EMBL/GenBank/DDBJ whole genome shotgun (WGS) entry which is preliminary data.</text>
</comment>
<reference evidence="2 3" key="1">
    <citation type="submission" date="2014-03" db="EMBL/GenBank/DDBJ databases">
        <title>Draft Genome Sequence of Actibacterium mucosum KCTC 23349, a Marine Alphaproteobacterium with Complex Ionic Requirements Isolated from Mediterranean Seawater at Malvarrosa Beach, Valencia, Spain.</title>
        <authorList>
            <person name="Arahal D.R."/>
            <person name="Shao Z."/>
            <person name="Lai Q."/>
            <person name="Pujalte M.J."/>
        </authorList>
    </citation>
    <scope>NUCLEOTIDE SEQUENCE [LARGE SCALE GENOMIC DNA]</scope>
    <source>
        <strain evidence="2 3">KCTC 23349</strain>
    </source>
</reference>
<evidence type="ECO:0000256" key="1">
    <source>
        <dbReference type="SAM" id="Phobius"/>
    </source>
</evidence>
<keyword evidence="1" id="KW-1133">Transmembrane helix</keyword>
<sequence>MTVSPSTYPQRSMQYRRTSGTRIHVPTLGLFLVAFIAMLHNFAGVFAAVAYAFYLGELRNGTLKISGLAGAFWIVACVAFARLILPSSIPVVPQVEEVVRFASFALFAAAITRLSADRLLSVLAAILFLSLALFPVSEATGLFSRPDASGVNRFSALMPHANHLGYMSAIIAVALLYLRLRGFSQGKLWFATILAACLLVVISRSSGALLVSVLGVAVLPISLKPTPKRMLLTLVLFGVLFALSTTSQAQFALEKILITDFSHALAKASSYTFGNQGSSFAWRISYWYALLDTLFESGTYAILFGEGGAAGTKDQAVYFFMVKDPHSDLVKATIEYGVIGFSVIFSTLLYVSWRIGATFIGPVVLIGPMLTGNTLASVTVIFPILITLTMLNKFAKGQIGET</sequence>
<organism evidence="2 3">
    <name type="scientific">Actibacterium mucosum KCTC 23349</name>
    <dbReference type="NCBI Taxonomy" id="1454373"/>
    <lineage>
        <taxon>Bacteria</taxon>
        <taxon>Pseudomonadati</taxon>
        <taxon>Pseudomonadota</taxon>
        <taxon>Alphaproteobacteria</taxon>
        <taxon>Rhodobacterales</taxon>
        <taxon>Roseobacteraceae</taxon>
        <taxon>Actibacterium</taxon>
    </lineage>
</organism>
<evidence type="ECO:0000313" key="3">
    <source>
        <dbReference type="Proteomes" id="UP000026249"/>
    </source>
</evidence>
<accession>A0A037ZG55</accession>
<feature type="transmembrane region" description="Helical" evidence="1">
    <location>
        <begin position="28"/>
        <end position="53"/>
    </location>
</feature>
<dbReference type="AlphaFoldDB" id="A0A037ZG55"/>
<feature type="transmembrane region" description="Helical" evidence="1">
    <location>
        <begin position="359"/>
        <end position="386"/>
    </location>
</feature>
<dbReference type="STRING" id="1454373.ACMU_18020"/>
<keyword evidence="1" id="KW-0812">Transmembrane</keyword>
<dbReference type="Proteomes" id="UP000026249">
    <property type="component" value="Unassembled WGS sequence"/>
</dbReference>
<feature type="transmembrane region" description="Helical" evidence="1">
    <location>
        <begin position="122"/>
        <end position="143"/>
    </location>
</feature>
<dbReference type="OrthoDB" id="8482183at2"/>
<protein>
    <submittedName>
        <fullName evidence="2">Uncharacterized protein</fullName>
    </submittedName>
</protein>
<proteinExistence type="predicted"/>
<gene>
    <name evidence="2" type="ORF">ACMU_18020</name>
</gene>
<feature type="transmembrane region" description="Helical" evidence="1">
    <location>
        <begin position="163"/>
        <end position="180"/>
    </location>
</feature>